<feature type="compositionally biased region" description="Basic and acidic residues" evidence="2">
    <location>
        <begin position="277"/>
        <end position="288"/>
    </location>
</feature>
<feature type="region of interest" description="Disordered" evidence="2">
    <location>
        <begin position="159"/>
        <end position="241"/>
    </location>
</feature>
<feature type="compositionally biased region" description="Polar residues" evidence="2">
    <location>
        <begin position="435"/>
        <end position="445"/>
    </location>
</feature>
<feature type="compositionally biased region" description="Low complexity" evidence="2">
    <location>
        <begin position="172"/>
        <end position="184"/>
    </location>
</feature>
<reference evidence="4" key="1">
    <citation type="journal article" date="2023" name="Commun. Biol.">
        <title>Genome analysis of Parmales, the sister group of diatoms, reveals the evolutionary specialization of diatoms from phago-mixotrophs to photoautotrophs.</title>
        <authorList>
            <person name="Ban H."/>
            <person name="Sato S."/>
            <person name="Yoshikawa S."/>
            <person name="Yamada K."/>
            <person name="Nakamura Y."/>
            <person name="Ichinomiya M."/>
            <person name="Sato N."/>
            <person name="Blanc-Mathieu R."/>
            <person name="Endo H."/>
            <person name="Kuwata A."/>
            <person name="Ogata H."/>
        </authorList>
    </citation>
    <scope>NUCLEOTIDE SEQUENCE [LARGE SCALE GENOMIC DNA]</scope>
</reference>
<feature type="coiled-coil region" evidence="1">
    <location>
        <begin position="26"/>
        <end position="153"/>
    </location>
</feature>
<sequence length="495" mass="54652">MKPPLHAPTPDAPPSGNSPDGTSDDIEALVVYIEELEEELQEKNETMAHQRIEIDDLNRRVESLLSEPSSTSASDSTAYTKELEQIIELLESEREDLESECTSLKDSLGAIEESMESQSAQDAKIIETLRQDLMDSEEKRATANDSLAQLTAAPSSIIHFQNGTTPRDDEMSLSAQSSLASLSQGNQPVASPGLTPRSEREAEDAISHLENVAKLLRDENDKMRERAKKERRRRKDEAEKNVKKLDEANLRTKAFESMLLESKDKIKSLETSLSTLRSEKQATIKRTQDVVSRAVRGASHNRDPSGSRRGRSPTARRKSSPSRNWAVNNNPNPEENSTDEERPDVKRVHSAWNSQPPTASRTSEPTSVPPPSYPPPQRRKSHEKKWLNEKLQRMGLRKDTAGSDGGQRRRSSGGKILPNPFKDSSTSPPPRRDSNASAASDGSTRSAHDRDRDSSARTTLENFWLSGNTKAAMGGKKGAKIGLGGMEPGVDFSDL</sequence>
<feature type="compositionally biased region" description="Basic and acidic residues" evidence="2">
    <location>
        <begin position="446"/>
        <end position="455"/>
    </location>
</feature>
<feature type="region of interest" description="Disordered" evidence="2">
    <location>
        <begin position="1"/>
        <end position="25"/>
    </location>
</feature>
<name>A0A9W7GIK6_9STRA</name>
<comment type="caution">
    <text evidence="3">The sequence shown here is derived from an EMBL/GenBank/DDBJ whole genome shotgun (WGS) entry which is preliminary data.</text>
</comment>
<feature type="compositionally biased region" description="Pro residues" evidence="2">
    <location>
        <begin position="367"/>
        <end position="376"/>
    </location>
</feature>
<evidence type="ECO:0000313" key="4">
    <source>
        <dbReference type="Proteomes" id="UP001165065"/>
    </source>
</evidence>
<accession>A0A9W7GIK6</accession>
<feature type="region of interest" description="Disordered" evidence="2">
    <location>
        <begin position="273"/>
        <end position="495"/>
    </location>
</feature>
<feature type="compositionally biased region" description="Basic and acidic residues" evidence="2">
    <location>
        <begin position="197"/>
        <end position="207"/>
    </location>
</feature>
<feature type="compositionally biased region" description="Polar residues" evidence="2">
    <location>
        <begin position="321"/>
        <end position="335"/>
    </location>
</feature>
<keyword evidence="4" id="KW-1185">Reference proteome</keyword>
<feature type="compositionally biased region" description="Basic residues" evidence="2">
    <location>
        <begin position="308"/>
        <end position="320"/>
    </location>
</feature>
<evidence type="ECO:0000256" key="1">
    <source>
        <dbReference type="SAM" id="Coils"/>
    </source>
</evidence>
<gene>
    <name evidence="3" type="ORF">TrCOL_g2350</name>
</gene>
<dbReference type="EMBL" id="BRYA01000220">
    <property type="protein sequence ID" value="GMI44550.1"/>
    <property type="molecule type" value="Genomic_DNA"/>
</dbReference>
<dbReference type="OrthoDB" id="10499656at2759"/>
<feature type="compositionally biased region" description="Basic and acidic residues" evidence="2">
    <location>
        <begin position="215"/>
        <end position="228"/>
    </location>
</feature>
<feature type="compositionally biased region" description="Pro residues" evidence="2">
    <location>
        <begin position="1"/>
        <end position="13"/>
    </location>
</feature>
<protein>
    <submittedName>
        <fullName evidence="3">Uncharacterized protein</fullName>
    </submittedName>
</protein>
<evidence type="ECO:0000313" key="3">
    <source>
        <dbReference type="EMBL" id="GMI44550.1"/>
    </source>
</evidence>
<organism evidence="3 4">
    <name type="scientific">Triparma columacea</name>
    <dbReference type="NCBI Taxonomy" id="722753"/>
    <lineage>
        <taxon>Eukaryota</taxon>
        <taxon>Sar</taxon>
        <taxon>Stramenopiles</taxon>
        <taxon>Ochrophyta</taxon>
        <taxon>Bolidophyceae</taxon>
        <taxon>Parmales</taxon>
        <taxon>Triparmaceae</taxon>
        <taxon>Triparma</taxon>
    </lineage>
</organism>
<dbReference type="AlphaFoldDB" id="A0A9W7GIK6"/>
<feature type="compositionally biased region" description="Basic and acidic residues" evidence="2">
    <location>
        <begin position="384"/>
        <end position="401"/>
    </location>
</feature>
<keyword evidence="1" id="KW-0175">Coiled coil</keyword>
<dbReference type="Proteomes" id="UP001165065">
    <property type="component" value="Unassembled WGS sequence"/>
</dbReference>
<evidence type="ECO:0000256" key="2">
    <source>
        <dbReference type="SAM" id="MobiDB-lite"/>
    </source>
</evidence>
<proteinExistence type="predicted"/>